<protein>
    <submittedName>
        <fullName evidence="2">Uncharacterized protein</fullName>
    </submittedName>
</protein>
<name>A0ABR3DWA4_NEUIN</name>
<dbReference type="EMBL" id="JAVLET010000001">
    <property type="protein sequence ID" value="KAL0476166.1"/>
    <property type="molecule type" value="Genomic_DNA"/>
</dbReference>
<evidence type="ECO:0000256" key="1">
    <source>
        <dbReference type="SAM" id="MobiDB-lite"/>
    </source>
</evidence>
<feature type="compositionally biased region" description="Polar residues" evidence="1">
    <location>
        <begin position="12"/>
        <end position="21"/>
    </location>
</feature>
<organism evidence="2 3">
    <name type="scientific">Neurospora intermedia</name>
    <dbReference type="NCBI Taxonomy" id="5142"/>
    <lineage>
        <taxon>Eukaryota</taxon>
        <taxon>Fungi</taxon>
        <taxon>Dikarya</taxon>
        <taxon>Ascomycota</taxon>
        <taxon>Pezizomycotina</taxon>
        <taxon>Sordariomycetes</taxon>
        <taxon>Sordariomycetidae</taxon>
        <taxon>Sordariales</taxon>
        <taxon>Sordariaceae</taxon>
        <taxon>Neurospora</taxon>
    </lineage>
</organism>
<keyword evidence="3" id="KW-1185">Reference proteome</keyword>
<evidence type="ECO:0000313" key="2">
    <source>
        <dbReference type="EMBL" id="KAL0476166.1"/>
    </source>
</evidence>
<comment type="caution">
    <text evidence="2">The sequence shown here is derived from an EMBL/GenBank/DDBJ whole genome shotgun (WGS) entry which is preliminary data.</text>
</comment>
<dbReference type="Proteomes" id="UP001451303">
    <property type="component" value="Unassembled WGS sequence"/>
</dbReference>
<proteinExistence type="predicted"/>
<gene>
    <name evidence="2" type="ORF">QR685DRAFT_603232</name>
</gene>
<evidence type="ECO:0000313" key="3">
    <source>
        <dbReference type="Proteomes" id="UP001451303"/>
    </source>
</evidence>
<reference evidence="2 3" key="1">
    <citation type="submission" date="2023-09" db="EMBL/GenBank/DDBJ databases">
        <title>Multi-omics analysis of a traditional fermented food reveals byproduct-associated fungal strains for waste-to-food upcycling.</title>
        <authorList>
            <consortium name="Lawrence Berkeley National Laboratory"/>
            <person name="Rekdal V.M."/>
            <person name="Villalobos-Escobedo J.M."/>
            <person name="Rodriguez-Valeron N."/>
            <person name="Garcia M.O."/>
            <person name="Vasquez D.P."/>
            <person name="Damayanti I."/>
            <person name="Sorensen P.M."/>
            <person name="Baidoo E.E."/>
            <person name="De Carvalho A.C."/>
            <person name="Riley R."/>
            <person name="Lipzen A."/>
            <person name="He G."/>
            <person name="Yan M."/>
            <person name="Haridas S."/>
            <person name="Daum C."/>
            <person name="Yoshinaga Y."/>
            <person name="Ng V."/>
            <person name="Grigoriev I.V."/>
            <person name="Munk R."/>
            <person name="Nuraida L."/>
            <person name="Wijaya C.H."/>
            <person name="Morales P.-C."/>
            <person name="Keasling J.D."/>
        </authorList>
    </citation>
    <scope>NUCLEOTIDE SEQUENCE [LARGE SCALE GENOMIC DNA]</scope>
    <source>
        <strain evidence="2 3">FGSC 2613</strain>
    </source>
</reference>
<feature type="region of interest" description="Disordered" evidence="1">
    <location>
        <begin position="1"/>
        <end position="22"/>
    </location>
</feature>
<sequence length="217" mass="23806">MAKDQAPHRSGHISQSVSQSGMDGDRQVVLVCLDECEDVESPRGIPKSPQALKRDRPDLFHDHTLHNSSLFPTAVQQQWIDRLVVSDKGSCPAGAWRHSGSPFPFLPFSLDSPSGSSSQGSRGGAIYLVWDVEHASSGGEYLPTNCPSSSWEDTELSCTRRLGMVVYGKPTHRSLHLAMFGLVLTWESLARLCLVSVPPCSLIPLPQIRAQVQHPWV</sequence>
<accession>A0ABR3DWA4</accession>